<accession>A0A8H7QP26</accession>
<sequence length="127" mass="14338">MDSDGSLSGTPGTPGRNMSTSSFLAPSDRILLMVLVGTQSDYIFLRAILEDENFDIRQFINRDFFEEVWLKLTRYARGRSGGRTTATPAFIDTYLDDYLEATDFFPPDFCYGQQTSLIEGAKIFTAY</sequence>
<dbReference type="OrthoDB" id="2207354at2759"/>
<reference evidence="1" key="1">
    <citation type="submission" date="2020-12" db="EMBL/GenBank/DDBJ databases">
        <title>Metabolic potential, ecology and presence of endohyphal bacteria is reflected in genomic diversity of Mucoromycotina.</title>
        <authorList>
            <person name="Muszewska A."/>
            <person name="Okrasinska A."/>
            <person name="Steczkiewicz K."/>
            <person name="Drgas O."/>
            <person name="Orlowska M."/>
            <person name="Perlinska-Lenart U."/>
            <person name="Aleksandrzak-Piekarczyk T."/>
            <person name="Szatraj K."/>
            <person name="Zielenkiewicz U."/>
            <person name="Pilsyk S."/>
            <person name="Malc E."/>
            <person name="Mieczkowski P."/>
            <person name="Kruszewska J.S."/>
            <person name="Biernat P."/>
            <person name="Pawlowska J."/>
        </authorList>
    </citation>
    <scope>NUCLEOTIDE SEQUENCE</scope>
    <source>
        <strain evidence="1">WA0000017839</strain>
    </source>
</reference>
<evidence type="ECO:0000313" key="1">
    <source>
        <dbReference type="EMBL" id="KAG2195180.1"/>
    </source>
</evidence>
<dbReference type="AlphaFoldDB" id="A0A8H7QP26"/>
<dbReference type="EMBL" id="JAEPRD010000177">
    <property type="protein sequence ID" value="KAG2195180.1"/>
    <property type="molecule type" value="Genomic_DNA"/>
</dbReference>
<gene>
    <name evidence="1" type="ORF">INT47_006462</name>
</gene>
<proteinExistence type="predicted"/>
<comment type="caution">
    <text evidence="1">The sequence shown here is derived from an EMBL/GenBank/DDBJ whole genome shotgun (WGS) entry which is preliminary data.</text>
</comment>
<name>A0A8H7QP26_9FUNG</name>
<protein>
    <submittedName>
        <fullName evidence="1">Uncharacterized protein</fullName>
    </submittedName>
</protein>
<organism evidence="1 2">
    <name type="scientific">Mucor saturninus</name>
    <dbReference type="NCBI Taxonomy" id="64648"/>
    <lineage>
        <taxon>Eukaryota</taxon>
        <taxon>Fungi</taxon>
        <taxon>Fungi incertae sedis</taxon>
        <taxon>Mucoromycota</taxon>
        <taxon>Mucoromycotina</taxon>
        <taxon>Mucoromycetes</taxon>
        <taxon>Mucorales</taxon>
        <taxon>Mucorineae</taxon>
        <taxon>Mucoraceae</taxon>
        <taxon>Mucor</taxon>
    </lineage>
</organism>
<evidence type="ECO:0000313" key="2">
    <source>
        <dbReference type="Proteomes" id="UP000603453"/>
    </source>
</evidence>
<dbReference type="Proteomes" id="UP000603453">
    <property type="component" value="Unassembled WGS sequence"/>
</dbReference>
<keyword evidence="2" id="KW-1185">Reference proteome</keyword>